<keyword evidence="1" id="KW-0560">Oxidoreductase</keyword>
<dbReference type="STRING" id="758793.BRPE64_CCDS00820"/>
<dbReference type="SUPFAM" id="SSF53720">
    <property type="entry name" value="ALDH-like"/>
    <property type="match status" value="1"/>
</dbReference>
<dbReference type="Proteomes" id="UP000013966">
    <property type="component" value="Chromosome 3"/>
</dbReference>
<dbReference type="InterPro" id="IPR015590">
    <property type="entry name" value="Aldehyde_DH_dom"/>
</dbReference>
<dbReference type="PATRIC" id="fig|758793.3.peg.4408"/>
<dbReference type="Gene3D" id="3.40.309.10">
    <property type="entry name" value="Aldehyde Dehydrogenase, Chain A, domain 2"/>
    <property type="match status" value="1"/>
</dbReference>
<dbReference type="InterPro" id="IPR016163">
    <property type="entry name" value="Ald_DH_C"/>
</dbReference>
<reference evidence="3 4" key="2">
    <citation type="journal article" date="2018" name="Int. J. Syst. Evol. Microbiol.">
        <title>Burkholderia insecticola sp. nov., a gut symbiotic bacterium of the bean bug Riptortus pedestris.</title>
        <authorList>
            <person name="Takeshita K."/>
            <person name="Tamaki H."/>
            <person name="Ohbayashi T."/>
            <person name="Meng X.-Y."/>
            <person name="Sone T."/>
            <person name="Mitani Y."/>
            <person name="Peeters C."/>
            <person name="Kikuchi Y."/>
            <person name="Vandamme P."/>
        </authorList>
    </citation>
    <scope>NUCLEOTIDE SEQUENCE [LARGE SCALE GENOMIC DNA]</scope>
    <source>
        <strain evidence="3">RPE64</strain>
    </source>
</reference>
<reference evidence="3 4" key="1">
    <citation type="journal article" date="2013" name="Genome Announc.">
        <title>Complete Genome Sequence of Burkholderia sp. Strain RPE64, Bacterial Symbiont of the Bean Bug Riptortus pedestris.</title>
        <authorList>
            <person name="Shibata T.F."/>
            <person name="Maeda T."/>
            <person name="Nikoh N."/>
            <person name="Yamaguchi K."/>
            <person name="Oshima K."/>
            <person name="Hattori M."/>
            <person name="Nishiyama T."/>
            <person name="Hasebe M."/>
            <person name="Fukatsu T."/>
            <person name="Kikuchi Y."/>
            <person name="Shigenobu S."/>
        </authorList>
    </citation>
    <scope>NUCLEOTIDE SEQUENCE [LARGE SCALE GENOMIC DNA]</scope>
</reference>
<proteinExistence type="predicted"/>
<gene>
    <name evidence="3" type="ORF">BRPE64_CCDS00820</name>
</gene>
<dbReference type="NCBIfam" id="NF047625">
    <property type="entry name" value="AcylSulfactDhSauS"/>
    <property type="match status" value="1"/>
</dbReference>
<name>R4WXX5_9BURK</name>
<evidence type="ECO:0000259" key="2">
    <source>
        <dbReference type="Pfam" id="PF00171"/>
    </source>
</evidence>
<dbReference type="GO" id="GO:0016620">
    <property type="term" value="F:oxidoreductase activity, acting on the aldehyde or oxo group of donors, NAD or NADP as acceptor"/>
    <property type="evidence" value="ECO:0007669"/>
    <property type="project" value="InterPro"/>
</dbReference>
<evidence type="ECO:0000256" key="1">
    <source>
        <dbReference type="ARBA" id="ARBA00023002"/>
    </source>
</evidence>
<dbReference type="KEGG" id="buo:BRPE64_CCDS00820"/>
<dbReference type="Pfam" id="PF00171">
    <property type="entry name" value="Aldedh"/>
    <property type="match status" value="1"/>
</dbReference>
<dbReference type="AlphaFoldDB" id="R4WXX5"/>
<dbReference type="EMBL" id="AP013060">
    <property type="protein sequence ID" value="BAN26165.1"/>
    <property type="molecule type" value="Genomic_DNA"/>
</dbReference>
<dbReference type="InterPro" id="IPR016161">
    <property type="entry name" value="Ald_DH/histidinol_DH"/>
</dbReference>
<accession>R4WXX5</accession>
<protein>
    <submittedName>
        <fullName evidence="3">Aldehyde Dehydrogenase</fullName>
    </submittedName>
</protein>
<feature type="domain" description="Aldehyde dehydrogenase" evidence="2">
    <location>
        <begin position="43"/>
        <end position="304"/>
    </location>
</feature>
<evidence type="ECO:0000313" key="3">
    <source>
        <dbReference type="EMBL" id="BAN26165.1"/>
    </source>
</evidence>
<evidence type="ECO:0000313" key="4">
    <source>
        <dbReference type="Proteomes" id="UP000013966"/>
    </source>
</evidence>
<dbReference type="InterPro" id="IPR016162">
    <property type="entry name" value="Ald_DH_N"/>
</dbReference>
<dbReference type="HOGENOM" id="CLU_028794_3_0_4"/>
<sequence length="501" mass="52555">MDSTFNPSQAEAYRMNDLASGATLARPRAQAPDPNETDVERVVGALVARARGAQRRFENAGQHTLDTAVAAAAWAIMEPERNRQLADLAVRDTGLGNADDKFRKNYRKTLGLLRDLHGVATTGVIARDEASGIVEIARAVGVVAAITPSTNPAATPANKIINALKCGNAVIVAPSPKGYSSCALLIGFIHAEFARAGLDPDLVQMLPQPIGKAATAALMRLSDLVVATGSQANVRMAYTSGTPAFGVGAGNVASIVTARARPDDAARKIAVSKTFDNATSCSSENSVVIEDAIYARVLDALAAQGGVLLDAAQKAQLQTAMWHDGKLSARCTAKSAATIAREAGLDDIAAREPKFLMVEESGYGAGFPFSGEKLAPVLTVYRARDIDAAIDIVRGIYGYMGAGHSVGVHGADDALAVTLGMQLPVARVIVDQAHCLATGGNFDNGLPFSLSMGCGTWGGNNFSANLGYRQYLNVTRVAYAIAERVPDIDAFLSDYFGRFGR</sequence>
<keyword evidence="4" id="KW-1185">Reference proteome</keyword>
<organism evidence="3 4">
    <name type="scientific">Caballeronia insecticola</name>
    <dbReference type="NCBI Taxonomy" id="758793"/>
    <lineage>
        <taxon>Bacteria</taxon>
        <taxon>Pseudomonadati</taxon>
        <taxon>Pseudomonadota</taxon>
        <taxon>Betaproteobacteria</taxon>
        <taxon>Burkholderiales</taxon>
        <taxon>Burkholderiaceae</taxon>
        <taxon>Caballeronia</taxon>
    </lineage>
</organism>
<dbReference type="Gene3D" id="3.40.605.10">
    <property type="entry name" value="Aldehyde Dehydrogenase, Chain A, domain 1"/>
    <property type="match status" value="1"/>
</dbReference>
<dbReference type="PANTHER" id="PTHR11699">
    <property type="entry name" value="ALDEHYDE DEHYDROGENASE-RELATED"/>
    <property type="match status" value="1"/>
</dbReference>